<keyword evidence="2" id="KW-0378">Hydrolase</keyword>
<protein>
    <recommendedName>
        <fullName evidence="1">ADP-ribosyl cyclase/cyclic ADP-ribose hydrolase</fullName>
        <ecNumber evidence="1">3.2.2.6</ecNumber>
    </recommendedName>
</protein>
<evidence type="ECO:0000259" key="5">
    <source>
        <dbReference type="PROSITE" id="PS50104"/>
    </source>
</evidence>
<dbReference type="RefSeq" id="XP_060671060.1">
    <property type="nucleotide sequence ID" value="XM_060815077.1"/>
</dbReference>
<evidence type="ECO:0000313" key="7">
    <source>
        <dbReference type="RefSeq" id="XP_060671060.1"/>
    </source>
</evidence>
<accession>A0ABM4A2V4</accession>
<sequence>MRNFSKPMFSSSSSFSWKPPKKYDVFLSFRGEDTRHTFTGHLYDALSENLLLYTFKDEDKLEKGKSIAPELLKAMRDSRFSVVILSQGYASSSWCLRELAKIVECMGGSSGHILPIFYHVDPSHVRKQSGSYGDAFKKHEQNSSGLNPQEVKSWRDALTTVGNLAGWHVKDNEYAFLFLFNYSSLSFALMNISDLLGKSL</sequence>
<evidence type="ECO:0000256" key="1">
    <source>
        <dbReference type="ARBA" id="ARBA00011982"/>
    </source>
</evidence>
<name>A0ABM4A2V4_ZIZJJ</name>
<feature type="domain" description="TIR" evidence="5">
    <location>
        <begin position="21"/>
        <end position="158"/>
    </location>
</feature>
<organism evidence="6 7">
    <name type="scientific">Ziziphus jujuba</name>
    <name type="common">Chinese jujube</name>
    <name type="synonym">Ziziphus sativa</name>
    <dbReference type="NCBI Taxonomy" id="326968"/>
    <lineage>
        <taxon>Eukaryota</taxon>
        <taxon>Viridiplantae</taxon>
        <taxon>Streptophyta</taxon>
        <taxon>Embryophyta</taxon>
        <taxon>Tracheophyta</taxon>
        <taxon>Spermatophyta</taxon>
        <taxon>Magnoliopsida</taxon>
        <taxon>eudicotyledons</taxon>
        <taxon>Gunneridae</taxon>
        <taxon>Pentapetalae</taxon>
        <taxon>rosids</taxon>
        <taxon>fabids</taxon>
        <taxon>Rosales</taxon>
        <taxon>Rhamnaceae</taxon>
        <taxon>Paliureae</taxon>
        <taxon>Ziziphus</taxon>
    </lineage>
</organism>
<dbReference type="PANTHER" id="PTHR32009:SF39">
    <property type="entry name" value="TIR DOMAIN-CONTAINING PROTEIN"/>
    <property type="match status" value="1"/>
</dbReference>
<reference evidence="7" key="2">
    <citation type="submission" date="2025-08" db="UniProtKB">
        <authorList>
            <consortium name="RefSeq"/>
        </authorList>
    </citation>
    <scope>IDENTIFICATION</scope>
    <source>
        <tissue evidence="7">Seedling</tissue>
    </source>
</reference>
<dbReference type="Proteomes" id="UP001652623">
    <property type="component" value="Chromosome 2"/>
</dbReference>
<dbReference type="GeneID" id="107404173"/>
<dbReference type="InterPro" id="IPR000157">
    <property type="entry name" value="TIR_dom"/>
</dbReference>
<evidence type="ECO:0000256" key="2">
    <source>
        <dbReference type="ARBA" id="ARBA00022801"/>
    </source>
</evidence>
<dbReference type="PROSITE" id="PS50104">
    <property type="entry name" value="TIR"/>
    <property type="match status" value="1"/>
</dbReference>
<proteinExistence type="predicted"/>
<gene>
    <name evidence="7" type="primary">LOC107404173</name>
</gene>
<keyword evidence="6" id="KW-1185">Reference proteome</keyword>
<evidence type="ECO:0000313" key="6">
    <source>
        <dbReference type="Proteomes" id="UP001652623"/>
    </source>
</evidence>
<dbReference type="SMART" id="SM00255">
    <property type="entry name" value="TIR"/>
    <property type="match status" value="1"/>
</dbReference>
<dbReference type="PANTHER" id="PTHR32009">
    <property type="entry name" value="TMV RESISTANCE PROTEIN N-LIKE"/>
    <property type="match status" value="1"/>
</dbReference>
<keyword evidence="3" id="KW-0520">NAD</keyword>
<reference evidence="6" key="1">
    <citation type="submission" date="2025-05" db="UniProtKB">
        <authorList>
            <consortium name="RefSeq"/>
        </authorList>
    </citation>
    <scope>NUCLEOTIDE SEQUENCE [LARGE SCALE GENOMIC DNA]</scope>
</reference>
<evidence type="ECO:0000256" key="4">
    <source>
        <dbReference type="ARBA" id="ARBA00047304"/>
    </source>
</evidence>
<evidence type="ECO:0000256" key="3">
    <source>
        <dbReference type="ARBA" id="ARBA00023027"/>
    </source>
</evidence>
<dbReference type="Gene3D" id="3.40.50.10140">
    <property type="entry name" value="Toll/interleukin-1 receptor homology (TIR) domain"/>
    <property type="match status" value="1"/>
</dbReference>
<dbReference type="Pfam" id="PF01582">
    <property type="entry name" value="TIR"/>
    <property type="match status" value="1"/>
</dbReference>
<dbReference type="SUPFAM" id="SSF52200">
    <property type="entry name" value="Toll/Interleukin receptor TIR domain"/>
    <property type="match status" value="1"/>
</dbReference>
<dbReference type="EC" id="3.2.2.6" evidence="1"/>
<comment type="catalytic activity">
    <reaction evidence="4">
        <text>NAD(+) + H2O = ADP-D-ribose + nicotinamide + H(+)</text>
        <dbReference type="Rhea" id="RHEA:16301"/>
        <dbReference type="ChEBI" id="CHEBI:15377"/>
        <dbReference type="ChEBI" id="CHEBI:15378"/>
        <dbReference type="ChEBI" id="CHEBI:17154"/>
        <dbReference type="ChEBI" id="CHEBI:57540"/>
        <dbReference type="ChEBI" id="CHEBI:57967"/>
        <dbReference type="EC" id="3.2.2.6"/>
    </reaction>
    <physiologicalReaction direction="left-to-right" evidence="4">
        <dbReference type="Rhea" id="RHEA:16302"/>
    </physiologicalReaction>
</comment>
<dbReference type="InterPro" id="IPR035897">
    <property type="entry name" value="Toll_tir_struct_dom_sf"/>
</dbReference>